<gene>
    <name evidence="2" type="ORF">FAZ21_01330</name>
</gene>
<dbReference type="OrthoDB" id="9177748at2"/>
<dbReference type="AlphaFoldDB" id="A0A4U0QCD3"/>
<organism evidence="2 3">
    <name type="scientific">Chitiniphilus eburneus</name>
    <dbReference type="NCBI Taxonomy" id="2571148"/>
    <lineage>
        <taxon>Bacteria</taxon>
        <taxon>Pseudomonadati</taxon>
        <taxon>Pseudomonadota</taxon>
        <taxon>Betaproteobacteria</taxon>
        <taxon>Neisseriales</taxon>
        <taxon>Chitinibacteraceae</taxon>
        <taxon>Chitiniphilus</taxon>
    </lineage>
</organism>
<keyword evidence="3" id="KW-1185">Reference proteome</keyword>
<feature type="region of interest" description="Disordered" evidence="1">
    <location>
        <begin position="250"/>
        <end position="280"/>
    </location>
</feature>
<protein>
    <submittedName>
        <fullName evidence="2">Uncharacterized protein</fullName>
    </submittedName>
</protein>
<feature type="region of interest" description="Disordered" evidence="1">
    <location>
        <begin position="68"/>
        <end position="148"/>
    </location>
</feature>
<dbReference type="EMBL" id="SUMF01000001">
    <property type="protein sequence ID" value="TJZ78956.1"/>
    <property type="molecule type" value="Genomic_DNA"/>
</dbReference>
<reference evidence="2 3" key="1">
    <citation type="submission" date="2019-04" db="EMBL/GenBank/DDBJ databases">
        <title>Chitiniphilus eburnea sp. nov., a novel chitinolytic bacterium isolated from aquaculture sludge.</title>
        <authorList>
            <person name="Sheng M."/>
        </authorList>
    </citation>
    <scope>NUCLEOTIDE SEQUENCE [LARGE SCALE GENOMIC DNA]</scope>
    <source>
        <strain evidence="2 3">HX-2-15</strain>
    </source>
</reference>
<accession>A0A4U0QCD3</accession>
<name>A0A4U0QCD3_9NEIS</name>
<dbReference type="Proteomes" id="UP000310016">
    <property type="component" value="Unassembled WGS sequence"/>
</dbReference>
<dbReference type="RefSeq" id="WP_136771471.1">
    <property type="nucleotide sequence ID" value="NZ_CP156074.1"/>
</dbReference>
<feature type="region of interest" description="Disordered" evidence="1">
    <location>
        <begin position="1"/>
        <end position="33"/>
    </location>
</feature>
<sequence>MDWQSSLRASKGGGAFVTGKASAAGNPDSVSHHRNSIAFRAQGADTLSPMPSLKRNADSAFTLSPMNSASLAGAGGDPPKRPNGFDKSNTGHYAPEGGPFIPLPSSMAAQMQPNEEMRRVRPRLQPPQALQQDGPPRRLQRANSMPSLNDNAGFYHTFRSVATHGLLSQNEMRDRGISFNPSNDGRQRNANTIDVTRMPGHLDNGQAAISRQALTNPYHGALSVVLERDQPLGFQAPTLNDLDAHTRNQLSQAPESIRESLTRSVLSYQPQRLSNPDDASRRMHNSFMAIGTSSTGSTVPRAHEMTRPGMQPGQIDRLVVPEQHRSTVGQVQRDLSVRGGTTLPPVEFVHSTNTMVPRYQTPRGDVHAIQGIHAPAYQHAVTSHAQQHGDTDIHIVKTGMQDQPRQPETRPRSKSL</sequence>
<proteinExistence type="predicted"/>
<evidence type="ECO:0000256" key="1">
    <source>
        <dbReference type="SAM" id="MobiDB-lite"/>
    </source>
</evidence>
<feature type="compositionally biased region" description="Polar residues" evidence="1">
    <location>
        <begin position="262"/>
        <end position="274"/>
    </location>
</feature>
<comment type="caution">
    <text evidence="2">The sequence shown here is derived from an EMBL/GenBank/DDBJ whole genome shotgun (WGS) entry which is preliminary data.</text>
</comment>
<evidence type="ECO:0000313" key="2">
    <source>
        <dbReference type="EMBL" id="TJZ78956.1"/>
    </source>
</evidence>
<evidence type="ECO:0000313" key="3">
    <source>
        <dbReference type="Proteomes" id="UP000310016"/>
    </source>
</evidence>